<reference evidence="3" key="1">
    <citation type="journal article" date="2018" name="Genome Biol. Evol.">
        <title>Genomics and development of Lentinus tigrinus, a white-rot wood-decaying mushroom with dimorphic fruiting bodies.</title>
        <authorList>
            <person name="Wu B."/>
            <person name="Xu Z."/>
            <person name="Knudson A."/>
            <person name="Carlson A."/>
            <person name="Chen N."/>
            <person name="Kovaka S."/>
            <person name="LaButti K."/>
            <person name="Lipzen A."/>
            <person name="Pennachio C."/>
            <person name="Riley R."/>
            <person name="Schakwitz W."/>
            <person name="Umezawa K."/>
            <person name="Ohm R.A."/>
            <person name="Grigoriev I.V."/>
            <person name="Nagy L.G."/>
            <person name="Gibbons J."/>
            <person name="Hibbett D."/>
        </authorList>
    </citation>
    <scope>NUCLEOTIDE SEQUENCE [LARGE SCALE GENOMIC DNA]</scope>
    <source>
        <strain evidence="3">ALCF2SS1-6</strain>
    </source>
</reference>
<dbReference type="CDD" id="cd19367">
    <property type="entry name" value="TenA_C_ScTHI20-like"/>
    <property type="match status" value="1"/>
</dbReference>
<dbReference type="GO" id="GO:0008972">
    <property type="term" value="F:phosphomethylpyrimidine kinase activity"/>
    <property type="evidence" value="ECO:0007669"/>
    <property type="project" value="InterPro"/>
</dbReference>
<dbReference type="InterPro" id="IPR004305">
    <property type="entry name" value="Thiaminase-2/PQQC"/>
</dbReference>
<dbReference type="InterPro" id="IPR027574">
    <property type="entry name" value="Thiaminase_II"/>
</dbReference>
<dbReference type="InterPro" id="IPR029056">
    <property type="entry name" value="Ribokinase-like"/>
</dbReference>
<protein>
    <recommendedName>
        <fullName evidence="5">Phosphomethylpyrimidine kinase</fullName>
    </recommendedName>
</protein>
<evidence type="ECO:0000313" key="3">
    <source>
        <dbReference type="EMBL" id="RPD55688.1"/>
    </source>
</evidence>
<dbReference type="InterPro" id="IPR013749">
    <property type="entry name" value="PM/HMP-P_kinase-1"/>
</dbReference>
<evidence type="ECO:0000259" key="2">
    <source>
        <dbReference type="Pfam" id="PF08543"/>
    </source>
</evidence>
<dbReference type="SUPFAM" id="SSF48613">
    <property type="entry name" value="Heme oxygenase-like"/>
    <property type="match status" value="1"/>
</dbReference>
<sequence length="553" mass="60167">MGSNSPPAVLTIAGSDSGGGAGIQADLKSFTAFGCYGTSVITALTAQNTKGVQGVHPTPSDFLEQQLTSVLDDIEIRGIKTGMLYDAEHTRRIARKLKLHYGDASRVPPLVVDPVAVSTSGHTLLHEDAVSVMIEELFPLATLITPNKPETELLLSRKGVSVKIESLEDMISASEKVLAFGSRAVLVKGGHVSLTLRDVHRISAARPEVSVVQETFLGENMEILQVNEQDLASRQLVVDVLREGETVTLFVSPRIDSSSTHGTGCTLSAVIASLLAKGETVVEATRQATIYTHTGIETAFPVGHGHGPLNHMHNLLPRAVPPPTATNPHPFTRILIQSSRTTWKAYVEHEFVKQLAMGTLPRECFLHFVKQDYLYLKYYARAYGLLVAKSSTFGSIQTATQTIINVINEVATHKTFCAQWGISEEELTATPESPSTTAYGAYLLDIGLQGDSAKLIMALAACLLGYGEVGLWLKKEASKPDSWVKLDGNVYLKWIEDYSGEHYQGAVKLGIETIEALAAADPPNALRFQEWCAIWEKCTRLEKGFWDMALNLL</sequence>
<dbReference type="EMBL" id="ML122293">
    <property type="protein sequence ID" value="RPD55688.1"/>
    <property type="molecule type" value="Genomic_DNA"/>
</dbReference>
<accession>A0A5C2RXB9</accession>
<feature type="domain" description="Pyridoxamine kinase/Phosphomethylpyrimidine kinase" evidence="2">
    <location>
        <begin position="16"/>
        <end position="195"/>
    </location>
</feature>
<dbReference type="AlphaFoldDB" id="A0A5C2RXB9"/>
<dbReference type="Pfam" id="PF08543">
    <property type="entry name" value="Phos_pyr_kin"/>
    <property type="match status" value="2"/>
</dbReference>
<organism evidence="3 4">
    <name type="scientific">Lentinus tigrinus ALCF2SS1-6</name>
    <dbReference type="NCBI Taxonomy" id="1328759"/>
    <lineage>
        <taxon>Eukaryota</taxon>
        <taxon>Fungi</taxon>
        <taxon>Dikarya</taxon>
        <taxon>Basidiomycota</taxon>
        <taxon>Agaricomycotina</taxon>
        <taxon>Agaricomycetes</taxon>
        <taxon>Polyporales</taxon>
        <taxon>Polyporaceae</taxon>
        <taxon>Lentinus</taxon>
    </lineage>
</organism>
<proteinExistence type="predicted"/>
<dbReference type="Pfam" id="PF03070">
    <property type="entry name" value="TENA_THI-4"/>
    <property type="match status" value="1"/>
</dbReference>
<dbReference type="SUPFAM" id="SSF53613">
    <property type="entry name" value="Ribokinase-like"/>
    <property type="match status" value="1"/>
</dbReference>
<keyword evidence="4" id="KW-1185">Reference proteome</keyword>
<evidence type="ECO:0008006" key="5">
    <source>
        <dbReference type="Google" id="ProtNLM"/>
    </source>
</evidence>
<name>A0A5C2RXB9_9APHY</name>
<dbReference type="GO" id="GO:0008902">
    <property type="term" value="F:hydroxymethylpyrimidine kinase activity"/>
    <property type="evidence" value="ECO:0007669"/>
    <property type="project" value="TreeGrafter"/>
</dbReference>
<dbReference type="InterPro" id="IPR004399">
    <property type="entry name" value="HMP/HMP-P_kinase_dom"/>
</dbReference>
<feature type="domain" description="Pyridoxamine kinase/Phosphomethylpyrimidine kinase" evidence="2">
    <location>
        <begin position="233"/>
        <end position="310"/>
    </location>
</feature>
<evidence type="ECO:0000259" key="1">
    <source>
        <dbReference type="Pfam" id="PF03070"/>
    </source>
</evidence>
<dbReference type="STRING" id="1328759.A0A5C2RXB9"/>
<dbReference type="PANTHER" id="PTHR20858">
    <property type="entry name" value="PHOSPHOMETHYLPYRIMIDINE KINASE"/>
    <property type="match status" value="1"/>
</dbReference>
<feature type="domain" description="Thiaminase-2/PQQC" evidence="1">
    <location>
        <begin position="339"/>
        <end position="551"/>
    </location>
</feature>
<dbReference type="GO" id="GO:0050334">
    <property type="term" value="F:thiaminase activity"/>
    <property type="evidence" value="ECO:0007669"/>
    <property type="project" value="InterPro"/>
</dbReference>
<dbReference type="Gene3D" id="3.40.1190.20">
    <property type="match status" value="1"/>
</dbReference>
<dbReference type="NCBIfam" id="TIGR04306">
    <property type="entry name" value="salvage_TenA"/>
    <property type="match status" value="1"/>
</dbReference>
<dbReference type="PANTHER" id="PTHR20858:SF17">
    <property type="entry name" value="HYDROXYMETHYLPYRIMIDINE_PHOSPHOMETHYLPYRIMIDINE KINASE THI20-RELATED"/>
    <property type="match status" value="1"/>
</dbReference>
<dbReference type="Gene3D" id="1.20.910.10">
    <property type="entry name" value="Heme oxygenase-like"/>
    <property type="match status" value="1"/>
</dbReference>
<dbReference type="GO" id="GO:0005829">
    <property type="term" value="C:cytosol"/>
    <property type="evidence" value="ECO:0007669"/>
    <property type="project" value="TreeGrafter"/>
</dbReference>
<dbReference type="InterPro" id="IPR016084">
    <property type="entry name" value="Haem_Oase-like_multi-hlx"/>
</dbReference>
<dbReference type="GO" id="GO:0009228">
    <property type="term" value="P:thiamine biosynthetic process"/>
    <property type="evidence" value="ECO:0007669"/>
    <property type="project" value="InterPro"/>
</dbReference>
<evidence type="ECO:0000313" key="4">
    <source>
        <dbReference type="Proteomes" id="UP000313359"/>
    </source>
</evidence>
<dbReference type="Proteomes" id="UP000313359">
    <property type="component" value="Unassembled WGS sequence"/>
</dbReference>
<dbReference type="OrthoDB" id="10028886at2759"/>
<gene>
    <name evidence="3" type="ORF">L227DRAFT_554581</name>
</gene>
<dbReference type="CDD" id="cd01169">
    <property type="entry name" value="HMPP_kinase"/>
    <property type="match status" value="1"/>
</dbReference>
<dbReference type="NCBIfam" id="TIGR00097">
    <property type="entry name" value="HMP-P_kinase"/>
    <property type="match status" value="1"/>
</dbReference>